<evidence type="ECO:0000313" key="4">
    <source>
        <dbReference type="Proteomes" id="UP001620626"/>
    </source>
</evidence>
<name>A0ABD2KJH1_9BILA</name>
<reference evidence="3 4" key="1">
    <citation type="submission" date="2024-10" db="EMBL/GenBank/DDBJ databases">
        <authorList>
            <person name="Kim D."/>
        </authorList>
    </citation>
    <scope>NUCLEOTIDE SEQUENCE [LARGE SCALE GENOMIC DNA]</scope>
    <source>
        <strain evidence="3">BH-2024</strain>
    </source>
</reference>
<dbReference type="Proteomes" id="UP001620626">
    <property type="component" value="Unassembled WGS sequence"/>
</dbReference>
<keyword evidence="1" id="KW-1133">Transmembrane helix</keyword>
<keyword evidence="1" id="KW-0812">Transmembrane</keyword>
<feature type="transmembrane region" description="Helical" evidence="1">
    <location>
        <begin position="112"/>
        <end position="141"/>
    </location>
</feature>
<feature type="signal peptide" evidence="2">
    <location>
        <begin position="1"/>
        <end position="22"/>
    </location>
</feature>
<keyword evidence="2" id="KW-0732">Signal</keyword>
<gene>
    <name evidence="3" type="ORF">niasHT_021751</name>
</gene>
<keyword evidence="1" id="KW-0472">Membrane</keyword>
<evidence type="ECO:0000313" key="3">
    <source>
        <dbReference type="EMBL" id="KAL3103051.1"/>
    </source>
</evidence>
<dbReference type="AlphaFoldDB" id="A0ABD2KJH1"/>
<proteinExistence type="predicted"/>
<sequence>MSASSSLFLAVALASLVASAYTLKCWNGSDIAEVMPKNQIQCEPGTVFCFKMHCLQRNYQVQFTVMSCQPDSSACDRDYYHEDEYSNCDKIQCCREDFCNYMPDRVIQRPHVIIVLSGVIGLHTPLGIGCIVFAALIAAIFSAEFVKWF</sequence>
<keyword evidence="4" id="KW-1185">Reference proteome</keyword>
<dbReference type="SUPFAM" id="SSF57302">
    <property type="entry name" value="Snake toxin-like"/>
    <property type="match status" value="1"/>
</dbReference>
<protein>
    <submittedName>
        <fullName evidence="3">Uncharacterized protein</fullName>
    </submittedName>
</protein>
<dbReference type="InterPro" id="IPR045860">
    <property type="entry name" value="Snake_toxin-like_sf"/>
</dbReference>
<dbReference type="EMBL" id="JBICBT010000737">
    <property type="protein sequence ID" value="KAL3103051.1"/>
    <property type="molecule type" value="Genomic_DNA"/>
</dbReference>
<organism evidence="3 4">
    <name type="scientific">Heterodera trifolii</name>
    <dbReference type="NCBI Taxonomy" id="157864"/>
    <lineage>
        <taxon>Eukaryota</taxon>
        <taxon>Metazoa</taxon>
        <taxon>Ecdysozoa</taxon>
        <taxon>Nematoda</taxon>
        <taxon>Chromadorea</taxon>
        <taxon>Rhabditida</taxon>
        <taxon>Tylenchina</taxon>
        <taxon>Tylenchomorpha</taxon>
        <taxon>Tylenchoidea</taxon>
        <taxon>Heteroderidae</taxon>
        <taxon>Heteroderinae</taxon>
        <taxon>Heterodera</taxon>
    </lineage>
</organism>
<evidence type="ECO:0000256" key="1">
    <source>
        <dbReference type="SAM" id="Phobius"/>
    </source>
</evidence>
<feature type="chain" id="PRO_5044753940" evidence="2">
    <location>
        <begin position="23"/>
        <end position="149"/>
    </location>
</feature>
<dbReference type="CDD" id="cd00117">
    <property type="entry name" value="TFP"/>
    <property type="match status" value="1"/>
</dbReference>
<accession>A0ABD2KJH1</accession>
<comment type="caution">
    <text evidence="3">The sequence shown here is derived from an EMBL/GenBank/DDBJ whole genome shotgun (WGS) entry which is preliminary data.</text>
</comment>
<evidence type="ECO:0000256" key="2">
    <source>
        <dbReference type="SAM" id="SignalP"/>
    </source>
</evidence>